<dbReference type="Gene3D" id="3.20.20.80">
    <property type="entry name" value="Glycosidases"/>
    <property type="match status" value="1"/>
</dbReference>
<dbReference type="InterPro" id="IPR001223">
    <property type="entry name" value="Glyco_hydro18_cat"/>
</dbReference>
<dbReference type="EMBL" id="QUBQ01000001">
    <property type="protein sequence ID" value="REK77162.1"/>
    <property type="molecule type" value="Genomic_DNA"/>
</dbReference>
<feature type="chain" id="PRO_5038412211" evidence="1">
    <location>
        <begin position="20"/>
        <end position="631"/>
    </location>
</feature>
<feature type="domain" description="GH18" evidence="2">
    <location>
        <begin position="320"/>
        <end position="631"/>
    </location>
</feature>
<accession>A0A371PLR8</accession>
<dbReference type="SMART" id="SM00636">
    <property type="entry name" value="Glyco_18"/>
    <property type="match status" value="1"/>
</dbReference>
<dbReference type="OrthoDB" id="9775889at2"/>
<keyword evidence="4" id="KW-1185">Reference proteome</keyword>
<proteinExistence type="predicted"/>
<dbReference type="InterPro" id="IPR011583">
    <property type="entry name" value="Chitinase_II/V-like_cat"/>
</dbReference>
<name>A0A371PLR8_9BACL</name>
<dbReference type="Gene3D" id="3.10.50.10">
    <property type="match status" value="1"/>
</dbReference>
<dbReference type="SUPFAM" id="SSF51445">
    <property type="entry name" value="(Trans)glycosidases"/>
    <property type="match status" value="1"/>
</dbReference>
<dbReference type="PROSITE" id="PS51910">
    <property type="entry name" value="GH18_2"/>
    <property type="match status" value="1"/>
</dbReference>
<dbReference type="PANTHER" id="PTHR46066:SF2">
    <property type="entry name" value="CHITINASE DOMAIN-CONTAINING PROTEIN 1"/>
    <property type="match status" value="1"/>
</dbReference>
<dbReference type="InterPro" id="IPR017853">
    <property type="entry name" value="GH"/>
</dbReference>
<keyword evidence="3" id="KW-0378">Hydrolase</keyword>
<dbReference type="Proteomes" id="UP000261905">
    <property type="component" value="Unassembled WGS sequence"/>
</dbReference>
<evidence type="ECO:0000313" key="4">
    <source>
        <dbReference type="Proteomes" id="UP000261905"/>
    </source>
</evidence>
<dbReference type="AlphaFoldDB" id="A0A371PLR8"/>
<keyword evidence="1" id="KW-0732">Signal</keyword>
<reference evidence="3 4" key="1">
    <citation type="submission" date="2018-08" db="EMBL/GenBank/DDBJ databases">
        <title>Paenibacillus sp. M4BSY-1, whole genome shotgun sequence.</title>
        <authorList>
            <person name="Tuo L."/>
        </authorList>
    </citation>
    <scope>NUCLEOTIDE SEQUENCE [LARGE SCALE GENOMIC DNA]</scope>
    <source>
        <strain evidence="3 4">M4BSY-1</strain>
    </source>
</reference>
<evidence type="ECO:0000256" key="1">
    <source>
        <dbReference type="SAM" id="SignalP"/>
    </source>
</evidence>
<gene>
    <name evidence="3" type="ORF">DX130_09210</name>
</gene>
<organism evidence="3 4">
    <name type="scientific">Paenibacillus paeoniae</name>
    <dbReference type="NCBI Taxonomy" id="2292705"/>
    <lineage>
        <taxon>Bacteria</taxon>
        <taxon>Bacillati</taxon>
        <taxon>Bacillota</taxon>
        <taxon>Bacilli</taxon>
        <taxon>Bacillales</taxon>
        <taxon>Paenibacillaceae</taxon>
        <taxon>Paenibacillus</taxon>
    </lineage>
</organism>
<dbReference type="InterPro" id="IPR029070">
    <property type="entry name" value="Chitinase_insertion_sf"/>
</dbReference>
<dbReference type="GO" id="GO:0005975">
    <property type="term" value="P:carbohydrate metabolic process"/>
    <property type="evidence" value="ECO:0007669"/>
    <property type="project" value="InterPro"/>
</dbReference>
<dbReference type="GO" id="GO:0008061">
    <property type="term" value="F:chitin binding"/>
    <property type="evidence" value="ECO:0007669"/>
    <property type="project" value="InterPro"/>
</dbReference>
<dbReference type="Pfam" id="PF00704">
    <property type="entry name" value="Glyco_hydro_18"/>
    <property type="match status" value="1"/>
</dbReference>
<evidence type="ECO:0000313" key="3">
    <source>
        <dbReference type="EMBL" id="REK77162.1"/>
    </source>
</evidence>
<comment type="caution">
    <text evidence="3">The sequence shown here is derived from an EMBL/GenBank/DDBJ whole genome shotgun (WGS) entry which is preliminary data.</text>
</comment>
<dbReference type="GO" id="GO:0016787">
    <property type="term" value="F:hydrolase activity"/>
    <property type="evidence" value="ECO:0007669"/>
    <property type="project" value="UniProtKB-KW"/>
</dbReference>
<feature type="signal peptide" evidence="1">
    <location>
        <begin position="1"/>
        <end position="19"/>
    </location>
</feature>
<protein>
    <submittedName>
        <fullName evidence="3">Glycoside hydrolase</fullName>
    </submittedName>
</protein>
<sequence>MVVALMLLLQSFMTPGANIADAAQATKFRVYQYDKALKEFAKEADAIRYAQSFNYSHVEQIADRKWLWNNFPRYKVYQRGESNTRLEFRTYQEALNVAKTLKDVHIRDLQNVGWVYDSYPRYQLYQGDKTLPNWSFQTLDDAKKEAVKWGNAHIIDLSTNKWIWDNLTAAQVSAQSAGTALYQLVVDGEPVADSKLYSFLKNAIADSAAIANSQVVHTARNEVVHSNVPSFEVRQNSKLIRTYIGLDDAVKYAKTLANAEVLQSGKALWSSYPYLEVFQGDQKIKTFHLLDSALSYAKDYANTTIRTLDGRILWSNIKTLQILGWNGSSASSTILSHVANTQGLSIDSPTWFELTAADGTLKDSSDGAVVKALKEKGILVTPLIHNGFNRKMTTEFLKSAAAQQKFIDALVKRSAELGVHGINLDFEEVAGADRAAYTAFVKQLTAAAHAKGLKVSIDLPRGSVSWNHLTAYDHAAIGAIVDTVIIMAYDEHWKGSDKPGSVAGLKWVEDGVKQYLDYGIPRSKLMLGMPFYVREWRIAPDGKLVDNRAIFMKEIPKLIVDTGAKGEFDAVSGQWKYTYSKDGFTHVFWAETHDTVLARIAIAKKYDLAGVAAWRLGYEDAELWTKILRAK</sequence>
<evidence type="ECO:0000259" key="2">
    <source>
        <dbReference type="PROSITE" id="PS51910"/>
    </source>
</evidence>
<dbReference type="PANTHER" id="PTHR46066">
    <property type="entry name" value="CHITINASE DOMAIN-CONTAINING PROTEIN 1 FAMILY MEMBER"/>
    <property type="match status" value="1"/>
</dbReference>